<organism evidence="1 2">
    <name type="scientific">Enhygromyxa salina</name>
    <dbReference type="NCBI Taxonomy" id="215803"/>
    <lineage>
        <taxon>Bacteria</taxon>
        <taxon>Pseudomonadati</taxon>
        <taxon>Myxococcota</taxon>
        <taxon>Polyangia</taxon>
        <taxon>Nannocystales</taxon>
        <taxon>Nannocystaceae</taxon>
        <taxon>Enhygromyxa</taxon>
    </lineage>
</organism>
<dbReference type="Proteomes" id="UP000238823">
    <property type="component" value="Unassembled WGS sequence"/>
</dbReference>
<protein>
    <submittedName>
        <fullName evidence="1">Uncharacterized protein</fullName>
    </submittedName>
</protein>
<proteinExistence type="predicted"/>
<dbReference type="AlphaFoldDB" id="A0A2S9YTS3"/>
<evidence type="ECO:0000313" key="1">
    <source>
        <dbReference type="EMBL" id="PRQ08511.1"/>
    </source>
</evidence>
<gene>
    <name evidence="1" type="ORF">ENSA7_17970</name>
</gene>
<reference evidence="1 2" key="1">
    <citation type="submission" date="2018-03" db="EMBL/GenBank/DDBJ databases">
        <title>Draft Genome Sequences of the Obligatory Marine Myxobacteria Enhygromyxa salina SWB007.</title>
        <authorList>
            <person name="Poehlein A."/>
            <person name="Moghaddam J.A."/>
            <person name="Harms H."/>
            <person name="Alanjari M."/>
            <person name="Koenig G.M."/>
            <person name="Daniel R."/>
            <person name="Schaeberle T.F."/>
        </authorList>
    </citation>
    <scope>NUCLEOTIDE SEQUENCE [LARGE SCALE GENOMIC DNA]</scope>
    <source>
        <strain evidence="1 2">SWB007</strain>
    </source>
</reference>
<accession>A0A2S9YTS3</accession>
<sequence length="160" mass="17404">MLVPECPTYYGLNLETGEMLSASECEVRRGHGSVERFREFALVALLSGQAEEVAQFQALDAPPGLDLSGTCSLDSAPGPRISTSAHDRLYYWWWREGSIVAKGVRKPTSYEEPASGLADKLLRVAVYTVVEGEVALPHHAQAPDDDERLSELLATLASQG</sequence>
<name>A0A2S9YTS3_9BACT</name>
<comment type="caution">
    <text evidence="1">The sequence shown here is derived from an EMBL/GenBank/DDBJ whole genome shotgun (WGS) entry which is preliminary data.</text>
</comment>
<dbReference type="RefSeq" id="WP_106088821.1">
    <property type="nucleotide sequence ID" value="NZ_PVNL01000041.1"/>
</dbReference>
<evidence type="ECO:0000313" key="2">
    <source>
        <dbReference type="Proteomes" id="UP000238823"/>
    </source>
</evidence>
<dbReference type="EMBL" id="PVNL01000041">
    <property type="protein sequence ID" value="PRQ08511.1"/>
    <property type="molecule type" value="Genomic_DNA"/>
</dbReference>